<dbReference type="GO" id="GO:0008360">
    <property type="term" value="P:regulation of cell shape"/>
    <property type="evidence" value="ECO:0007669"/>
    <property type="project" value="UniProtKB-KW"/>
</dbReference>
<dbReference type="Gene3D" id="3.40.50.2000">
    <property type="entry name" value="Glycogen Phosphorylase B"/>
    <property type="match status" value="2"/>
</dbReference>
<sequence>MSKGTFVLAAGGTGGHLFPAQALAEELIRRGYTIHLMTDERVRDYGKSFPGTETHIVPSATLSLSKPWLVPSRVLRLYSGYRAARSVLTRVKPLAVIGFGGYPSFPPIMAAARLRIPSCVHDQNAVMGRANRVLAKWADAVASSFPTLMGLPPEAKSKLTFTGNPVRDIALKEMGAPYPGFDTFNLLVFGGSQGAQFFGEFMPKVFNAMTPDQRKGIRLTQQVRAENMAAVSAAYEALGLDCELNPFFMDMPRRIADAHLVVCRSGASTIAELGVIGRPAVMVPLPHALDNDQLRNAESFAQAGAGWVHPQATLEPTGFAQFLTSLRSQQGQLQQAAAAALKHGKPDAAQRLADLAEKLGKGHYP</sequence>
<feature type="domain" description="Glycosyltransferase family 28 N-terminal" evidence="11">
    <location>
        <begin position="6"/>
        <end position="142"/>
    </location>
</feature>
<dbReference type="CDD" id="cd03785">
    <property type="entry name" value="GT28_MurG"/>
    <property type="match status" value="1"/>
</dbReference>
<evidence type="ECO:0000313" key="14">
    <source>
        <dbReference type="Proteomes" id="UP000248795"/>
    </source>
</evidence>
<evidence type="ECO:0000256" key="9">
    <source>
        <dbReference type="ARBA" id="ARBA00023316"/>
    </source>
</evidence>
<dbReference type="GO" id="GO:0005975">
    <property type="term" value="P:carbohydrate metabolic process"/>
    <property type="evidence" value="ECO:0007669"/>
    <property type="project" value="InterPro"/>
</dbReference>
<evidence type="ECO:0000313" key="13">
    <source>
        <dbReference type="EMBL" id="PZF75997.1"/>
    </source>
</evidence>
<dbReference type="GO" id="GO:0050511">
    <property type="term" value="F:undecaprenyldiphospho-muramoylpentapeptide beta-N-acetylglucosaminyltransferase activity"/>
    <property type="evidence" value="ECO:0007669"/>
    <property type="project" value="UniProtKB-UniRule"/>
</dbReference>
<comment type="pathway">
    <text evidence="10">Cell wall biogenesis; peptidoglycan biosynthesis.</text>
</comment>
<feature type="binding site" evidence="10">
    <location>
        <position position="124"/>
    </location>
    <ligand>
        <name>UDP-N-acetyl-alpha-D-glucosamine</name>
        <dbReference type="ChEBI" id="CHEBI:57705"/>
    </ligand>
</feature>
<keyword evidence="2 10" id="KW-0132">Cell division</keyword>
<dbReference type="NCBIfam" id="TIGR01133">
    <property type="entry name" value="murG"/>
    <property type="match status" value="1"/>
</dbReference>
<evidence type="ECO:0000259" key="12">
    <source>
        <dbReference type="Pfam" id="PF04101"/>
    </source>
</evidence>
<proteinExistence type="inferred from homology"/>
<evidence type="ECO:0000259" key="11">
    <source>
        <dbReference type="Pfam" id="PF03033"/>
    </source>
</evidence>
<comment type="similarity">
    <text evidence="10">Belongs to the glycosyltransferase 28 family. MurG subfamily.</text>
</comment>
<dbReference type="UniPathway" id="UPA00219"/>
<comment type="caution">
    <text evidence="10">Lacks conserved residue(s) required for the propagation of feature annotation.</text>
</comment>
<keyword evidence="14" id="KW-1185">Reference proteome</keyword>
<evidence type="ECO:0000256" key="5">
    <source>
        <dbReference type="ARBA" id="ARBA00022960"/>
    </source>
</evidence>
<evidence type="ECO:0000256" key="10">
    <source>
        <dbReference type="HAMAP-Rule" id="MF_00033"/>
    </source>
</evidence>
<evidence type="ECO:0000256" key="1">
    <source>
        <dbReference type="ARBA" id="ARBA00022475"/>
    </source>
</evidence>
<dbReference type="Pfam" id="PF03033">
    <property type="entry name" value="Glyco_transf_28"/>
    <property type="match status" value="1"/>
</dbReference>
<reference evidence="14" key="1">
    <citation type="submission" date="2018-06" db="EMBL/GenBank/DDBJ databases">
        <title>Aestuariibacter litoralis strain KCTC 52945T.</title>
        <authorList>
            <person name="Li X."/>
            <person name="Salam N."/>
            <person name="Li J.-L."/>
            <person name="Chen Y.-M."/>
            <person name="Yang Z.-W."/>
            <person name="Zhang L.-Y."/>
            <person name="Han M.-X."/>
            <person name="Xiao M."/>
            <person name="Li W.-J."/>
        </authorList>
    </citation>
    <scope>NUCLEOTIDE SEQUENCE [LARGE SCALE GENOMIC DNA]</scope>
    <source>
        <strain evidence="14">KCTC 52945</strain>
    </source>
</reference>
<dbReference type="InterPro" id="IPR004276">
    <property type="entry name" value="GlycoTrans_28_N"/>
</dbReference>
<keyword evidence="4 10" id="KW-0808">Transferase</keyword>
<dbReference type="GO" id="GO:0071555">
    <property type="term" value="P:cell wall organization"/>
    <property type="evidence" value="ECO:0007669"/>
    <property type="project" value="UniProtKB-KW"/>
</dbReference>
<keyword evidence="3 10" id="KW-0328">Glycosyltransferase</keyword>
<feature type="binding site" evidence="10">
    <location>
        <begin position="13"/>
        <end position="15"/>
    </location>
    <ligand>
        <name>UDP-N-acetyl-alpha-D-glucosamine</name>
        <dbReference type="ChEBI" id="CHEBI:57705"/>
    </ligand>
</feature>
<comment type="catalytic activity">
    <reaction evidence="10">
        <text>di-trans,octa-cis-undecaprenyl diphospho-N-acetyl-alpha-D-muramoyl-L-alanyl-D-glutamyl-meso-2,6-diaminopimeloyl-D-alanyl-D-alanine + UDP-N-acetyl-alpha-D-glucosamine = di-trans,octa-cis-undecaprenyl diphospho-[N-acetyl-alpha-D-glucosaminyl-(1-&gt;4)]-N-acetyl-alpha-D-muramoyl-L-alanyl-D-glutamyl-meso-2,6-diaminopimeloyl-D-alanyl-D-alanine + UDP + H(+)</text>
        <dbReference type="Rhea" id="RHEA:31227"/>
        <dbReference type="ChEBI" id="CHEBI:15378"/>
        <dbReference type="ChEBI" id="CHEBI:57705"/>
        <dbReference type="ChEBI" id="CHEBI:58223"/>
        <dbReference type="ChEBI" id="CHEBI:61387"/>
        <dbReference type="ChEBI" id="CHEBI:61388"/>
        <dbReference type="EC" id="2.4.1.227"/>
    </reaction>
</comment>
<dbReference type="EC" id="2.4.1.227" evidence="10"/>
<dbReference type="GO" id="GO:0051991">
    <property type="term" value="F:UDP-N-acetyl-D-glucosamine:N-acetylmuramoyl-L-alanyl-D-glutamyl-meso-2,6-diaminopimelyl-D-alanyl-D-alanine-diphosphoundecaprenol 4-beta-N-acetylglucosaminlytransferase activity"/>
    <property type="evidence" value="ECO:0007669"/>
    <property type="project" value="RHEA"/>
</dbReference>
<keyword evidence="5 10" id="KW-0133">Cell shape</keyword>
<accession>A0A2W2BJD1</accession>
<evidence type="ECO:0000256" key="2">
    <source>
        <dbReference type="ARBA" id="ARBA00022618"/>
    </source>
</evidence>
<dbReference type="Proteomes" id="UP000248795">
    <property type="component" value="Unassembled WGS sequence"/>
</dbReference>
<comment type="function">
    <text evidence="10">Cell wall formation. Catalyzes the transfer of a GlcNAc subunit on undecaprenyl-pyrophosphoryl-MurNAc-pentapeptide (lipid intermediate I) to form undecaprenyl-pyrophosphoryl-MurNAc-(pentapeptide)GlcNAc (lipid intermediate II).</text>
</comment>
<dbReference type="AlphaFoldDB" id="A0A2W2BJD1"/>
<protein>
    <recommendedName>
        <fullName evidence="10">UDP-N-acetylglucosamine--N-acetylmuramyl-(pentapeptide) pyrophosphoryl-undecaprenol N-acetylglucosamine transferase</fullName>
        <ecNumber evidence="10">2.4.1.227</ecNumber>
    </recommendedName>
    <alternativeName>
        <fullName evidence="10">Undecaprenyl-PP-MurNAc-pentapeptide-UDPGlcNAc GlcNAc transferase</fullName>
    </alternativeName>
</protein>
<dbReference type="PANTHER" id="PTHR21015:SF22">
    <property type="entry name" value="GLYCOSYLTRANSFERASE"/>
    <property type="match status" value="1"/>
</dbReference>
<keyword evidence="7 10" id="KW-0472">Membrane</keyword>
<dbReference type="GO" id="GO:0005886">
    <property type="term" value="C:plasma membrane"/>
    <property type="evidence" value="ECO:0007669"/>
    <property type="project" value="UniProtKB-SubCell"/>
</dbReference>
<comment type="subcellular location">
    <subcellularLocation>
        <location evidence="10">Cell membrane</location>
        <topology evidence="10">Peripheral membrane protein</topology>
        <orientation evidence="10">Cytoplasmic side</orientation>
    </subcellularLocation>
</comment>
<dbReference type="SUPFAM" id="SSF53756">
    <property type="entry name" value="UDP-Glycosyltransferase/glycogen phosphorylase"/>
    <property type="match status" value="1"/>
</dbReference>
<dbReference type="GO" id="GO:0051301">
    <property type="term" value="P:cell division"/>
    <property type="evidence" value="ECO:0007669"/>
    <property type="project" value="UniProtKB-KW"/>
</dbReference>
<keyword evidence="6 10" id="KW-0573">Peptidoglycan synthesis</keyword>
<organism evidence="13 14">
    <name type="scientific">Aestuariivirga litoralis</name>
    <dbReference type="NCBI Taxonomy" id="2650924"/>
    <lineage>
        <taxon>Bacteria</taxon>
        <taxon>Pseudomonadati</taxon>
        <taxon>Pseudomonadota</taxon>
        <taxon>Alphaproteobacteria</taxon>
        <taxon>Hyphomicrobiales</taxon>
        <taxon>Aestuariivirgaceae</taxon>
        <taxon>Aestuariivirga</taxon>
    </lineage>
</organism>
<dbReference type="PANTHER" id="PTHR21015">
    <property type="entry name" value="UDP-N-ACETYLGLUCOSAMINE--N-ACETYLMURAMYL-(PENTAPEPTIDE) PYROPHOSPHORYL-UNDECAPRENOL N-ACETYLGLUCOSAMINE TRANSFERASE 1"/>
    <property type="match status" value="1"/>
</dbReference>
<keyword evidence="1 10" id="KW-1003">Cell membrane</keyword>
<comment type="caution">
    <text evidence="13">The sequence shown here is derived from an EMBL/GenBank/DDBJ whole genome shotgun (WGS) entry which is preliminary data.</text>
</comment>
<dbReference type="EMBL" id="QKVK01000007">
    <property type="protein sequence ID" value="PZF75997.1"/>
    <property type="molecule type" value="Genomic_DNA"/>
</dbReference>
<dbReference type="HAMAP" id="MF_00033">
    <property type="entry name" value="MurG"/>
    <property type="match status" value="1"/>
</dbReference>
<evidence type="ECO:0000256" key="3">
    <source>
        <dbReference type="ARBA" id="ARBA00022676"/>
    </source>
</evidence>
<dbReference type="GO" id="GO:0009252">
    <property type="term" value="P:peptidoglycan biosynthetic process"/>
    <property type="evidence" value="ECO:0007669"/>
    <property type="project" value="UniProtKB-UniRule"/>
</dbReference>
<feature type="binding site" evidence="10">
    <location>
        <position position="167"/>
    </location>
    <ligand>
        <name>UDP-N-acetyl-alpha-D-glucosamine</name>
        <dbReference type="ChEBI" id="CHEBI:57705"/>
    </ligand>
</feature>
<name>A0A2W2BJD1_9HYPH</name>
<feature type="binding site" evidence="10">
    <location>
        <position position="192"/>
    </location>
    <ligand>
        <name>UDP-N-acetyl-alpha-D-glucosamine</name>
        <dbReference type="ChEBI" id="CHEBI:57705"/>
    </ligand>
</feature>
<gene>
    <name evidence="10 13" type="primary">murG</name>
    <name evidence="13" type="ORF">DK847_15220</name>
</gene>
<evidence type="ECO:0000256" key="4">
    <source>
        <dbReference type="ARBA" id="ARBA00022679"/>
    </source>
</evidence>
<keyword evidence="8 10" id="KW-0131">Cell cycle</keyword>
<keyword evidence="9 10" id="KW-0961">Cell wall biogenesis/degradation</keyword>
<feature type="domain" description="Glycosyl transferase family 28 C-terminal" evidence="12">
    <location>
        <begin position="186"/>
        <end position="352"/>
    </location>
</feature>
<dbReference type="InterPro" id="IPR006009">
    <property type="entry name" value="GlcNAc_MurG"/>
</dbReference>
<dbReference type="Pfam" id="PF04101">
    <property type="entry name" value="Glyco_tran_28_C"/>
    <property type="match status" value="1"/>
</dbReference>
<evidence type="ECO:0000256" key="7">
    <source>
        <dbReference type="ARBA" id="ARBA00023136"/>
    </source>
</evidence>
<dbReference type="InterPro" id="IPR007235">
    <property type="entry name" value="Glyco_trans_28_C"/>
</dbReference>
<feature type="binding site" evidence="10">
    <location>
        <position position="293"/>
    </location>
    <ligand>
        <name>UDP-N-acetyl-alpha-D-glucosamine</name>
        <dbReference type="ChEBI" id="CHEBI:57705"/>
    </ligand>
</feature>
<dbReference type="RefSeq" id="WP_111199381.1">
    <property type="nucleotide sequence ID" value="NZ_QKVK01000007.1"/>
</dbReference>
<evidence type="ECO:0000256" key="6">
    <source>
        <dbReference type="ARBA" id="ARBA00022984"/>
    </source>
</evidence>
<evidence type="ECO:0000256" key="8">
    <source>
        <dbReference type="ARBA" id="ARBA00023306"/>
    </source>
</evidence>